<evidence type="ECO:0000313" key="2">
    <source>
        <dbReference type="Proteomes" id="UP000298663"/>
    </source>
</evidence>
<proteinExistence type="predicted"/>
<comment type="caution">
    <text evidence="1">The sequence shown here is derived from an EMBL/GenBank/DDBJ whole genome shotgun (WGS) entry which is preliminary data.</text>
</comment>
<keyword evidence="2" id="KW-1185">Reference proteome</keyword>
<evidence type="ECO:0000313" key="1">
    <source>
        <dbReference type="EMBL" id="TKR70806.1"/>
    </source>
</evidence>
<dbReference type="Proteomes" id="UP000298663">
    <property type="component" value="Unassembled WGS sequence"/>
</dbReference>
<dbReference type="EMBL" id="AZBU02000007">
    <property type="protein sequence ID" value="TKR70806.1"/>
    <property type="molecule type" value="Genomic_DNA"/>
</dbReference>
<protein>
    <submittedName>
        <fullName evidence="1">Uncharacterized protein</fullName>
    </submittedName>
</protein>
<dbReference type="AlphaFoldDB" id="A0A4U5MMQ2"/>
<organism evidence="1 2">
    <name type="scientific">Steinernema carpocapsae</name>
    <name type="common">Entomopathogenic nematode</name>
    <dbReference type="NCBI Taxonomy" id="34508"/>
    <lineage>
        <taxon>Eukaryota</taxon>
        <taxon>Metazoa</taxon>
        <taxon>Ecdysozoa</taxon>
        <taxon>Nematoda</taxon>
        <taxon>Chromadorea</taxon>
        <taxon>Rhabditida</taxon>
        <taxon>Tylenchina</taxon>
        <taxon>Panagrolaimomorpha</taxon>
        <taxon>Strongyloidoidea</taxon>
        <taxon>Steinernematidae</taxon>
        <taxon>Steinernema</taxon>
    </lineage>
</organism>
<accession>A0A4U5MMQ2</accession>
<reference evidence="1 2" key="1">
    <citation type="journal article" date="2015" name="Genome Biol.">
        <title>Comparative genomics of Steinernema reveals deeply conserved gene regulatory networks.</title>
        <authorList>
            <person name="Dillman A.R."/>
            <person name="Macchietto M."/>
            <person name="Porter C.F."/>
            <person name="Rogers A."/>
            <person name="Williams B."/>
            <person name="Antoshechkin I."/>
            <person name="Lee M.M."/>
            <person name="Goodwin Z."/>
            <person name="Lu X."/>
            <person name="Lewis E.E."/>
            <person name="Goodrich-Blair H."/>
            <person name="Stock S.P."/>
            <person name="Adams B.J."/>
            <person name="Sternberg P.W."/>
            <person name="Mortazavi A."/>
        </authorList>
    </citation>
    <scope>NUCLEOTIDE SEQUENCE [LARGE SCALE GENOMIC DNA]</scope>
    <source>
        <strain evidence="1 2">ALL</strain>
    </source>
</reference>
<gene>
    <name evidence="1" type="ORF">L596_022781</name>
</gene>
<sequence>MIPFPLQESIAFNKRSWSLSSKVSIPISSSSDILPVPVRTNFLVTFVIRLSPGIHRDAERVDGTNRAEKQL</sequence>
<reference evidence="1 2" key="2">
    <citation type="journal article" date="2019" name="G3 (Bethesda)">
        <title>Hybrid Assembly of the Genome of the Entomopathogenic Nematode Steinernema carpocapsae Identifies the X-Chromosome.</title>
        <authorList>
            <person name="Serra L."/>
            <person name="Macchietto M."/>
            <person name="Macias-Munoz A."/>
            <person name="McGill C.J."/>
            <person name="Rodriguez I.M."/>
            <person name="Rodriguez B."/>
            <person name="Murad R."/>
            <person name="Mortazavi A."/>
        </authorList>
    </citation>
    <scope>NUCLEOTIDE SEQUENCE [LARGE SCALE GENOMIC DNA]</scope>
    <source>
        <strain evidence="1 2">ALL</strain>
    </source>
</reference>
<name>A0A4U5MMQ2_STECR</name>